<dbReference type="PANTHER" id="PTHR22536">
    <property type="entry name" value="LUNG CANCER METASTASIS-RELATED LCMR1 PROTEIN"/>
    <property type="match status" value="1"/>
</dbReference>
<feature type="compositionally biased region" description="Pro residues" evidence="7">
    <location>
        <begin position="26"/>
        <end position="47"/>
    </location>
</feature>
<evidence type="ECO:0000256" key="6">
    <source>
        <dbReference type="RuleBase" id="RU364151"/>
    </source>
</evidence>
<reference evidence="8" key="2">
    <citation type="submission" date="2025-08" db="UniProtKB">
        <authorList>
            <consortium name="Ensembl"/>
        </authorList>
    </citation>
    <scope>IDENTIFICATION</scope>
</reference>
<evidence type="ECO:0000256" key="1">
    <source>
        <dbReference type="ARBA" id="ARBA00004123"/>
    </source>
</evidence>
<sequence>MENFTALFGAQADPPPPPAALGFGPGKPPPPPPPPPGGGPGPAPPPTAASAPPGSDKSAAGCGPFYLMRELPGSTELTGSTNLITHYNLEHAYNKFCGKKVKEKLSNFLPDLPGMIDLPGSHDNSSLRSLIEKPPILGGSFNPITGTMLAGFRLHTGPLWRRRIRGPTRDGHLVSPPETPSDSDHKKKKKKKEEDPERKRKKKEKKKKKVR</sequence>
<dbReference type="PANTHER" id="PTHR22536:SF1">
    <property type="entry name" value="MEDIATOR OF RNA POLYMERASE II TRANSCRIPTION SUBUNIT 19"/>
    <property type="match status" value="1"/>
</dbReference>
<dbReference type="Pfam" id="PF10278">
    <property type="entry name" value="Med19"/>
    <property type="match status" value="1"/>
</dbReference>
<dbReference type="GO" id="GO:0045944">
    <property type="term" value="P:positive regulation of transcription by RNA polymerase II"/>
    <property type="evidence" value="ECO:0007669"/>
    <property type="project" value="TreeGrafter"/>
</dbReference>
<name>A0A452FKP8_CAPHI</name>
<evidence type="ECO:0000256" key="4">
    <source>
        <dbReference type="ARBA" id="ARBA00023163"/>
    </source>
</evidence>
<dbReference type="STRING" id="9925.ENSCHIP00000024853"/>
<dbReference type="OMA" id="QRFCGSK"/>
<dbReference type="InterPro" id="IPR019403">
    <property type="entry name" value="Mediator_Med19_met"/>
</dbReference>
<dbReference type="GO" id="GO:0003712">
    <property type="term" value="F:transcription coregulator activity"/>
    <property type="evidence" value="ECO:0007669"/>
    <property type="project" value="InterPro"/>
</dbReference>
<feature type="compositionally biased region" description="Basic residues" evidence="7">
    <location>
        <begin position="199"/>
        <end position="211"/>
    </location>
</feature>
<dbReference type="AlphaFoldDB" id="A0A452FKP8"/>
<evidence type="ECO:0000256" key="5">
    <source>
        <dbReference type="ARBA" id="ARBA00023242"/>
    </source>
</evidence>
<comment type="subcellular location">
    <subcellularLocation>
        <location evidence="1 6">Nucleus</location>
    </subcellularLocation>
</comment>
<dbReference type="Proteomes" id="UP000291000">
    <property type="component" value="Chromosome 15"/>
</dbReference>
<comment type="subunit">
    <text evidence="6">Component of the Mediator complex, which is composed of MED1, MED4, MED6, MED7, MED8, MED9, MED10, MED11, MED12, MED13, MED13L, MED14, MED15, MED16, MED17, MED18, MED19, MED20, MED21, MED22, MED23, MED24, MED25, MED26, MED27, MED29, MED30, MED31, CCNC, CDK8 and CDC2L6/CDK11. The MED12, MED13, CCNC and CDK8 subunits form a distinct module termed the CDK8 module. Mediator containing the CDK8 module is less active than Mediator lacking this module in supporting transcriptional activation. Individual preparations of the Mediator complex lacking one or more distinct subunits have been variously termed ARC, CRSP, DRIP, PC2, SMCC and TRAP.</text>
</comment>
<keyword evidence="4 6" id="KW-0804">Transcription</keyword>
<reference evidence="8" key="3">
    <citation type="submission" date="2025-09" db="UniProtKB">
        <authorList>
            <consortium name="Ensembl"/>
        </authorList>
    </citation>
    <scope>IDENTIFICATION</scope>
</reference>
<accession>A0A452FKP8</accession>
<dbReference type="EMBL" id="LWLT01000015">
    <property type="status" value="NOT_ANNOTATED_CDS"/>
    <property type="molecule type" value="Genomic_DNA"/>
</dbReference>
<feature type="region of interest" description="Disordered" evidence="7">
    <location>
        <begin position="163"/>
        <end position="211"/>
    </location>
</feature>
<comment type="function">
    <text evidence="6">Component of the Mediator complex, a coactivator involved in the regulated transcription of nearly all RNA polymerase II-dependent genes. Mediator functions as a bridge to convey information from gene-specific regulatory proteins to the basal RNA polymerase II transcription machinery. Mediator is recruited to promoters by direct interactions with regulatory proteins and serves as a scaffold for the assembly of a functional preinitiation complex with RNA polymerase II and the general transcription factors.</text>
</comment>
<dbReference type="Ensembl" id="ENSCHIT00000032714.1">
    <property type="protein sequence ID" value="ENSCHIP00000024853.1"/>
    <property type="gene ID" value="ENSCHIG00000021863.1"/>
</dbReference>
<keyword evidence="6" id="KW-0010">Activator</keyword>
<evidence type="ECO:0000256" key="2">
    <source>
        <dbReference type="ARBA" id="ARBA00009259"/>
    </source>
</evidence>
<comment type="similarity">
    <text evidence="2 6">Belongs to the Mediator complex subunit 19 family.</text>
</comment>
<evidence type="ECO:0000313" key="8">
    <source>
        <dbReference type="Ensembl" id="ENSCHIP00000024853.1"/>
    </source>
</evidence>
<organism evidence="8 9">
    <name type="scientific">Capra hircus</name>
    <name type="common">Goat</name>
    <dbReference type="NCBI Taxonomy" id="9925"/>
    <lineage>
        <taxon>Eukaryota</taxon>
        <taxon>Metazoa</taxon>
        <taxon>Chordata</taxon>
        <taxon>Craniata</taxon>
        <taxon>Vertebrata</taxon>
        <taxon>Euteleostomi</taxon>
        <taxon>Mammalia</taxon>
        <taxon>Eutheria</taxon>
        <taxon>Laurasiatheria</taxon>
        <taxon>Artiodactyla</taxon>
        <taxon>Ruminantia</taxon>
        <taxon>Pecora</taxon>
        <taxon>Bovidae</taxon>
        <taxon>Caprinae</taxon>
        <taxon>Capra</taxon>
    </lineage>
</organism>
<keyword evidence="5 6" id="KW-0539">Nucleus</keyword>
<evidence type="ECO:0000313" key="9">
    <source>
        <dbReference type="Proteomes" id="UP000291000"/>
    </source>
</evidence>
<keyword evidence="3 6" id="KW-0805">Transcription regulation</keyword>
<reference evidence="8 9" key="1">
    <citation type="submission" date="2016-04" db="EMBL/GenBank/DDBJ databases">
        <title>Polished mammalian reference genomes with single-molecule sequencing and chromosome conformation capture applied to the Capra hircus genome.</title>
        <authorList>
            <person name="Bickhart D.M."/>
            <person name="Koren S."/>
            <person name="Rosen B."/>
            <person name="Hastie A."/>
            <person name="Liachko I."/>
            <person name="Sullivan S.T."/>
            <person name="Burton J."/>
            <person name="Sayre B.L."/>
            <person name="Huson H.J."/>
            <person name="Lee J."/>
            <person name="Lam E."/>
            <person name="Kelley C.M."/>
            <person name="Hutchison J.L."/>
            <person name="Zhou Y."/>
            <person name="Sun J."/>
            <person name="Crisa A."/>
            <person name="Schwartz J.C."/>
            <person name="Hammond J.A."/>
            <person name="Schroeder S.G."/>
            <person name="Liu G.E."/>
            <person name="Dunham M."/>
            <person name="Shendure J."/>
            <person name="Sonstegard T.S."/>
            <person name="Phillippy A.M."/>
            <person name="Van Tassell C.P."/>
            <person name="Smith T.P."/>
        </authorList>
    </citation>
    <scope>NUCLEOTIDE SEQUENCE [LARGE SCALE GENOMIC DNA]</scope>
</reference>
<feature type="region of interest" description="Disordered" evidence="7">
    <location>
        <begin position="1"/>
        <end position="57"/>
    </location>
</feature>
<keyword evidence="9" id="KW-1185">Reference proteome</keyword>
<dbReference type="GeneTree" id="ENSGT00390000001774"/>
<dbReference type="Bgee" id="ENSCHIG00000021863">
    <property type="expression patterns" value="Expressed in thymus and 16 other cell types or tissues"/>
</dbReference>
<dbReference type="GO" id="GO:0016592">
    <property type="term" value="C:mediator complex"/>
    <property type="evidence" value="ECO:0007669"/>
    <property type="project" value="Ensembl"/>
</dbReference>
<evidence type="ECO:0000256" key="7">
    <source>
        <dbReference type="SAM" id="MobiDB-lite"/>
    </source>
</evidence>
<evidence type="ECO:0000256" key="3">
    <source>
        <dbReference type="ARBA" id="ARBA00023015"/>
    </source>
</evidence>
<gene>
    <name evidence="6 8" type="primary">MED19</name>
</gene>
<proteinExistence type="inferred from homology"/>
<protein>
    <recommendedName>
        <fullName evidence="6">Mediator of RNA polymerase II transcription subunit 19</fullName>
    </recommendedName>
    <alternativeName>
        <fullName evidence="6">Mediator complex subunit 19</fullName>
    </alternativeName>
</protein>